<keyword evidence="2" id="KW-1185">Reference proteome</keyword>
<accession>A0ACD3ANN1</accession>
<evidence type="ECO:0000313" key="1">
    <source>
        <dbReference type="EMBL" id="TFK66517.1"/>
    </source>
</evidence>
<dbReference type="EMBL" id="ML208403">
    <property type="protein sequence ID" value="TFK66517.1"/>
    <property type="molecule type" value="Genomic_DNA"/>
</dbReference>
<organism evidence="1 2">
    <name type="scientific">Pluteus cervinus</name>
    <dbReference type="NCBI Taxonomy" id="181527"/>
    <lineage>
        <taxon>Eukaryota</taxon>
        <taxon>Fungi</taxon>
        <taxon>Dikarya</taxon>
        <taxon>Basidiomycota</taxon>
        <taxon>Agaricomycotina</taxon>
        <taxon>Agaricomycetes</taxon>
        <taxon>Agaricomycetidae</taxon>
        <taxon>Agaricales</taxon>
        <taxon>Pluteineae</taxon>
        <taxon>Pluteaceae</taxon>
        <taxon>Pluteus</taxon>
    </lineage>
</organism>
<reference evidence="1 2" key="1">
    <citation type="journal article" date="2019" name="Nat. Ecol. Evol.">
        <title>Megaphylogeny resolves global patterns of mushroom evolution.</title>
        <authorList>
            <person name="Varga T."/>
            <person name="Krizsan K."/>
            <person name="Foldi C."/>
            <person name="Dima B."/>
            <person name="Sanchez-Garcia M."/>
            <person name="Sanchez-Ramirez S."/>
            <person name="Szollosi G.J."/>
            <person name="Szarkandi J.G."/>
            <person name="Papp V."/>
            <person name="Albert L."/>
            <person name="Andreopoulos W."/>
            <person name="Angelini C."/>
            <person name="Antonin V."/>
            <person name="Barry K.W."/>
            <person name="Bougher N.L."/>
            <person name="Buchanan P."/>
            <person name="Buyck B."/>
            <person name="Bense V."/>
            <person name="Catcheside P."/>
            <person name="Chovatia M."/>
            <person name="Cooper J."/>
            <person name="Damon W."/>
            <person name="Desjardin D."/>
            <person name="Finy P."/>
            <person name="Geml J."/>
            <person name="Haridas S."/>
            <person name="Hughes K."/>
            <person name="Justo A."/>
            <person name="Karasinski D."/>
            <person name="Kautmanova I."/>
            <person name="Kiss B."/>
            <person name="Kocsube S."/>
            <person name="Kotiranta H."/>
            <person name="LaButti K.M."/>
            <person name="Lechner B.E."/>
            <person name="Liimatainen K."/>
            <person name="Lipzen A."/>
            <person name="Lukacs Z."/>
            <person name="Mihaltcheva S."/>
            <person name="Morgado L.N."/>
            <person name="Niskanen T."/>
            <person name="Noordeloos M.E."/>
            <person name="Ohm R.A."/>
            <person name="Ortiz-Santana B."/>
            <person name="Ovrebo C."/>
            <person name="Racz N."/>
            <person name="Riley R."/>
            <person name="Savchenko A."/>
            <person name="Shiryaev A."/>
            <person name="Soop K."/>
            <person name="Spirin V."/>
            <person name="Szebenyi C."/>
            <person name="Tomsovsky M."/>
            <person name="Tulloss R.E."/>
            <person name="Uehling J."/>
            <person name="Grigoriev I.V."/>
            <person name="Vagvolgyi C."/>
            <person name="Papp T."/>
            <person name="Martin F.M."/>
            <person name="Miettinen O."/>
            <person name="Hibbett D.S."/>
            <person name="Nagy L.G."/>
        </authorList>
    </citation>
    <scope>NUCLEOTIDE SEQUENCE [LARGE SCALE GENOMIC DNA]</scope>
    <source>
        <strain evidence="1 2">NL-1719</strain>
    </source>
</reference>
<gene>
    <name evidence="1" type="ORF">BDN72DRAFT_899781</name>
</gene>
<sequence length="308" mass="34810">MDPSTPHFKWKIACLVFHILTMIITGVPRLRRRYRPQEDSWAFVALFCDLGYLITISLGYGMEYISEQSNPALFWASTTFFSFEICTARICLFTSILRLLPGQERSQQALHYATYAFGSFGILFLALKSVLCSMQSHTWPVSKVMQCHITNPGGVIFLSINLIYDSCLIGISIHALPWSRLNKKLYRFLGTTFFASVLNPAVGTVYLVQLLRTDTSAGQGDPISLTATTMALTSLLLCNLVMIASFIYQKQNNHWGLERDIKSAVRTGFTLAFWRLPAIPPPCLKFNISLPARSKRFNTYLAISLFSW</sequence>
<dbReference type="Proteomes" id="UP000308600">
    <property type="component" value="Unassembled WGS sequence"/>
</dbReference>
<proteinExistence type="predicted"/>
<evidence type="ECO:0000313" key="2">
    <source>
        <dbReference type="Proteomes" id="UP000308600"/>
    </source>
</evidence>
<protein>
    <submittedName>
        <fullName evidence="1">Uncharacterized protein</fullName>
    </submittedName>
</protein>
<name>A0ACD3ANN1_9AGAR</name>